<comment type="caution">
    <text evidence="2">The sequence shown here is derived from an EMBL/GenBank/DDBJ whole genome shotgun (WGS) entry which is preliminary data.</text>
</comment>
<dbReference type="Proteomes" id="UP001157126">
    <property type="component" value="Unassembled WGS sequence"/>
</dbReference>
<proteinExistence type="predicted"/>
<organism evidence="2 3">
    <name type="scientific">Mobilicoccus caccae</name>
    <dbReference type="NCBI Taxonomy" id="1859295"/>
    <lineage>
        <taxon>Bacteria</taxon>
        <taxon>Bacillati</taxon>
        <taxon>Actinomycetota</taxon>
        <taxon>Actinomycetes</taxon>
        <taxon>Micrococcales</taxon>
        <taxon>Dermatophilaceae</taxon>
        <taxon>Mobilicoccus</taxon>
    </lineage>
</organism>
<feature type="region of interest" description="Disordered" evidence="1">
    <location>
        <begin position="1"/>
        <end position="45"/>
    </location>
</feature>
<name>A0ABQ6IMK9_9MICO</name>
<keyword evidence="3" id="KW-1185">Reference proteome</keyword>
<sequence length="103" mass="10728">MNDLDPGRHPQPEEGSGGHMAEHGLWAEPGGIGDAPGSQHRGTSAPALQLSKAVYGQVRTVFDADDFSGSVFGEEVERVVIPTQHDLGTGQIKGRGDGGVPLE</sequence>
<evidence type="ECO:0000256" key="1">
    <source>
        <dbReference type="SAM" id="MobiDB-lite"/>
    </source>
</evidence>
<protein>
    <submittedName>
        <fullName evidence="2">Uncharacterized protein</fullName>
    </submittedName>
</protein>
<dbReference type="EMBL" id="BSUO01000001">
    <property type="protein sequence ID" value="GMA38659.1"/>
    <property type="molecule type" value="Genomic_DNA"/>
</dbReference>
<gene>
    <name evidence="2" type="ORF">GCM10025883_07040</name>
</gene>
<reference evidence="3" key="1">
    <citation type="journal article" date="2019" name="Int. J. Syst. Evol. Microbiol.">
        <title>The Global Catalogue of Microorganisms (GCM) 10K type strain sequencing project: providing services to taxonomists for standard genome sequencing and annotation.</title>
        <authorList>
            <consortium name="The Broad Institute Genomics Platform"/>
            <consortium name="The Broad Institute Genome Sequencing Center for Infectious Disease"/>
            <person name="Wu L."/>
            <person name="Ma J."/>
        </authorList>
    </citation>
    <scope>NUCLEOTIDE SEQUENCE [LARGE SCALE GENOMIC DNA]</scope>
    <source>
        <strain evidence="3">NBRC 113072</strain>
    </source>
</reference>
<feature type="compositionally biased region" description="Basic and acidic residues" evidence="1">
    <location>
        <begin position="1"/>
        <end position="12"/>
    </location>
</feature>
<evidence type="ECO:0000313" key="3">
    <source>
        <dbReference type="Proteomes" id="UP001157126"/>
    </source>
</evidence>
<evidence type="ECO:0000313" key="2">
    <source>
        <dbReference type="EMBL" id="GMA38659.1"/>
    </source>
</evidence>
<accession>A0ABQ6IMK9</accession>